<dbReference type="GO" id="GO:0052621">
    <property type="term" value="F:diguanylate cyclase activity"/>
    <property type="evidence" value="ECO:0007669"/>
    <property type="project" value="UniProtKB-EC"/>
</dbReference>
<keyword evidence="2" id="KW-0808">Transferase</keyword>
<keyword evidence="3" id="KW-1185">Reference proteome</keyword>
<dbReference type="PANTHER" id="PTHR44757">
    <property type="entry name" value="DIGUANYLATE CYCLASE DGCP"/>
    <property type="match status" value="1"/>
</dbReference>
<dbReference type="SMART" id="SM00267">
    <property type="entry name" value="GGDEF"/>
    <property type="match status" value="1"/>
</dbReference>
<dbReference type="PANTHER" id="PTHR44757:SF2">
    <property type="entry name" value="BIOFILM ARCHITECTURE MAINTENANCE PROTEIN MBAA"/>
    <property type="match status" value="1"/>
</dbReference>
<dbReference type="EMBL" id="JBHTLT010000121">
    <property type="protein sequence ID" value="MFD1206353.1"/>
    <property type="molecule type" value="Genomic_DNA"/>
</dbReference>
<evidence type="ECO:0000313" key="2">
    <source>
        <dbReference type="EMBL" id="MFD1206353.1"/>
    </source>
</evidence>
<dbReference type="EC" id="2.7.7.65" evidence="2"/>
<sequence>MHQKHSGNALTVDFSSLSESVYELLEDVFMLTILDFEGKIIKANERFQERFASSSELYMRDFKSFQDKRQSTAFIQNAIDIAMNGERWKGELCLVSKNSVSNWFTCLFVPIVRNEHEHQNEVVCLLLEISEKGSLEHWQQLATCHEITGLPNRRMLQQELDALSERAIRTDNRFAVLFMDINQFKLINDTFGHSVGDWFLKEIADRLQKLTTLSNRIFHVGGDEFIFLIEEIDHIESNIAEIIEVFDGPFTLESIYFEASVSIGISIFPDHSIHPKRLIEYADTAMFEAKLDRRLPYKIFGNEILQQKRGRNK</sequence>
<dbReference type="RefSeq" id="WP_381481885.1">
    <property type="nucleotide sequence ID" value="NZ_JBHTLT010000121.1"/>
</dbReference>
<dbReference type="InterPro" id="IPR043128">
    <property type="entry name" value="Rev_trsase/Diguanyl_cyclase"/>
</dbReference>
<feature type="domain" description="GGDEF" evidence="1">
    <location>
        <begin position="172"/>
        <end position="302"/>
    </location>
</feature>
<dbReference type="Gene3D" id="3.30.70.270">
    <property type="match status" value="1"/>
</dbReference>
<protein>
    <submittedName>
        <fullName evidence="2">Diguanylate cyclase domain-containing protein</fullName>
        <ecNumber evidence="2">2.7.7.65</ecNumber>
    </submittedName>
</protein>
<dbReference type="Proteomes" id="UP001597231">
    <property type="component" value="Unassembled WGS sequence"/>
</dbReference>
<organism evidence="2 3">
    <name type="scientific">Sporosarcina contaminans</name>
    <dbReference type="NCBI Taxonomy" id="633403"/>
    <lineage>
        <taxon>Bacteria</taxon>
        <taxon>Bacillati</taxon>
        <taxon>Bacillota</taxon>
        <taxon>Bacilli</taxon>
        <taxon>Bacillales</taxon>
        <taxon>Caryophanaceae</taxon>
        <taxon>Sporosarcina</taxon>
    </lineage>
</organism>
<dbReference type="SUPFAM" id="SSF55073">
    <property type="entry name" value="Nucleotide cyclase"/>
    <property type="match status" value="1"/>
</dbReference>
<dbReference type="InterPro" id="IPR035965">
    <property type="entry name" value="PAS-like_dom_sf"/>
</dbReference>
<comment type="caution">
    <text evidence="2">The sequence shown here is derived from an EMBL/GenBank/DDBJ whole genome shotgun (WGS) entry which is preliminary data.</text>
</comment>
<evidence type="ECO:0000313" key="3">
    <source>
        <dbReference type="Proteomes" id="UP001597231"/>
    </source>
</evidence>
<dbReference type="SUPFAM" id="SSF55785">
    <property type="entry name" value="PYP-like sensor domain (PAS domain)"/>
    <property type="match status" value="1"/>
</dbReference>
<proteinExistence type="predicted"/>
<dbReference type="Gene3D" id="3.30.450.20">
    <property type="entry name" value="PAS domain"/>
    <property type="match status" value="1"/>
</dbReference>
<dbReference type="InterPro" id="IPR029787">
    <property type="entry name" value="Nucleotide_cyclase"/>
</dbReference>
<dbReference type="Pfam" id="PF00990">
    <property type="entry name" value="GGDEF"/>
    <property type="match status" value="1"/>
</dbReference>
<accession>A0ABW3U0P0</accession>
<dbReference type="InterPro" id="IPR000160">
    <property type="entry name" value="GGDEF_dom"/>
</dbReference>
<dbReference type="NCBIfam" id="TIGR00254">
    <property type="entry name" value="GGDEF"/>
    <property type="match status" value="1"/>
</dbReference>
<name>A0ABW3U0P0_9BACL</name>
<reference evidence="3" key="1">
    <citation type="journal article" date="2019" name="Int. J. Syst. Evol. Microbiol.">
        <title>The Global Catalogue of Microorganisms (GCM) 10K type strain sequencing project: providing services to taxonomists for standard genome sequencing and annotation.</title>
        <authorList>
            <consortium name="The Broad Institute Genomics Platform"/>
            <consortium name="The Broad Institute Genome Sequencing Center for Infectious Disease"/>
            <person name="Wu L."/>
            <person name="Ma J."/>
        </authorList>
    </citation>
    <scope>NUCLEOTIDE SEQUENCE [LARGE SCALE GENOMIC DNA]</scope>
    <source>
        <strain evidence="3">CCUG 53915</strain>
    </source>
</reference>
<dbReference type="InterPro" id="IPR052155">
    <property type="entry name" value="Biofilm_reg_signaling"/>
</dbReference>
<gene>
    <name evidence="2" type="ORF">ACFQ38_14750</name>
</gene>
<dbReference type="PROSITE" id="PS50887">
    <property type="entry name" value="GGDEF"/>
    <property type="match status" value="1"/>
</dbReference>
<dbReference type="CDD" id="cd01949">
    <property type="entry name" value="GGDEF"/>
    <property type="match status" value="1"/>
</dbReference>
<evidence type="ECO:0000259" key="1">
    <source>
        <dbReference type="PROSITE" id="PS50887"/>
    </source>
</evidence>
<keyword evidence="2" id="KW-0548">Nucleotidyltransferase</keyword>